<feature type="region of interest" description="Disordered" evidence="8">
    <location>
        <begin position="729"/>
        <end position="756"/>
    </location>
</feature>
<feature type="transmembrane region" description="Helical" evidence="9">
    <location>
        <begin position="12"/>
        <end position="35"/>
    </location>
</feature>
<protein>
    <submittedName>
        <fullName evidence="12">(pine wood nematode) hypothetical protein</fullName>
    </submittedName>
</protein>
<keyword evidence="3" id="KW-0645">Protease</keyword>
<dbReference type="SMR" id="A0A7I8XN05"/>
<dbReference type="InterPro" id="IPR042089">
    <property type="entry name" value="Peptidase_M13_dom_2"/>
</dbReference>
<name>A0A7I8XN05_BURXY</name>
<evidence type="ECO:0000256" key="9">
    <source>
        <dbReference type="SAM" id="Phobius"/>
    </source>
</evidence>
<keyword evidence="5" id="KW-0378">Hydrolase</keyword>
<dbReference type="GO" id="GO:0005886">
    <property type="term" value="C:plasma membrane"/>
    <property type="evidence" value="ECO:0007669"/>
    <property type="project" value="TreeGrafter"/>
</dbReference>
<feature type="compositionally biased region" description="Polar residues" evidence="8">
    <location>
        <begin position="729"/>
        <end position="741"/>
    </location>
</feature>
<dbReference type="OrthoDB" id="5868822at2759"/>
<keyword evidence="6" id="KW-0862">Zinc</keyword>
<dbReference type="GO" id="GO:0016485">
    <property type="term" value="P:protein processing"/>
    <property type="evidence" value="ECO:0007669"/>
    <property type="project" value="TreeGrafter"/>
</dbReference>
<feature type="domain" description="Peptidase M13 C-terminal" evidence="10">
    <location>
        <begin position="644"/>
        <end position="753"/>
    </location>
</feature>
<evidence type="ECO:0000259" key="11">
    <source>
        <dbReference type="Pfam" id="PF05649"/>
    </source>
</evidence>
<dbReference type="Gene3D" id="1.10.1380.10">
    <property type="entry name" value="Neutral endopeptidase , domain2"/>
    <property type="match status" value="1"/>
</dbReference>
<dbReference type="InterPro" id="IPR008753">
    <property type="entry name" value="Peptidase_M13_N"/>
</dbReference>
<evidence type="ECO:0000256" key="5">
    <source>
        <dbReference type="ARBA" id="ARBA00022801"/>
    </source>
</evidence>
<evidence type="ECO:0000256" key="6">
    <source>
        <dbReference type="ARBA" id="ARBA00022833"/>
    </source>
</evidence>
<keyword evidence="9" id="KW-0812">Transmembrane</keyword>
<accession>A0A7I8XN05</accession>
<dbReference type="SUPFAM" id="SSF55486">
    <property type="entry name" value="Metalloproteases ('zincins'), catalytic domain"/>
    <property type="match status" value="1"/>
</dbReference>
<keyword evidence="13" id="KW-1185">Reference proteome</keyword>
<dbReference type="Proteomes" id="UP000582659">
    <property type="component" value="Unassembled WGS sequence"/>
</dbReference>
<dbReference type="Pfam" id="PF05649">
    <property type="entry name" value="Peptidase_M13_N"/>
    <property type="match status" value="1"/>
</dbReference>
<dbReference type="PROSITE" id="PS51885">
    <property type="entry name" value="NEPRILYSIN"/>
    <property type="match status" value="1"/>
</dbReference>
<dbReference type="PANTHER" id="PTHR11733">
    <property type="entry name" value="ZINC METALLOPROTEASE FAMILY M13 NEPRILYSIN-RELATED"/>
    <property type="match status" value="1"/>
</dbReference>
<dbReference type="GO" id="GO:0046872">
    <property type="term" value="F:metal ion binding"/>
    <property type="evidence" value="ECO:0007669"/>
    <property type="project" value="UniProtKB-KW"/>
</dbReference>
<dbReference type="Gene3D" id="3.40.390.10">
    <property type="entry name" value="Collagenase (Catalytic Domain)"/>
    <property type="match status" value="2"/>
</dbReference>
<proteinExistence type="inferred from homology"/>
<keyword evidence="4" id="KW-0479">Metal-binding</keyword>
<dbReference type="InterPro" id="IPR018497">
    <property type="entry name" value="Peptidase_M13_C"/>
</dbReference>
<dbReference type="PRINTS" id="PR00786">
    <property type="entry name" value="NEPRILYSIN"/>
</dbReference>
<dbReference type="InterPro" id="IPR024079">
    <property type="entry name" value="MetalloPept_cat_dom_sf"/>
</dbReference>
<dbReference type="Pfam" id="PF01431">
    <property type="entry name" value="Peptidase_M13"/>
    <property type="match status" value="2"/>
</dbReference>
<comment type="similarity">
    <text evidence="2">Belongs to the peptidase M13 family.</text>
</comment>
<evidence type="ECO:0000256" key="3">
    <source>
        <dbReference type="ARBA" id="ARBA00022670"/>
    </source>
</evidence>
<keyword evidence="9" id="KW-1133">Transmembrane helix</keyword>
<dbReference type="CDD" id="cd08662">
    <property type="entry name" value="M13"/>
    <property type="match status" value="1"/>
</dbReference>
<dbReference type="EMBL" id="CAJFDI010000005">
    <property type="protein sequence ID" value="CAD5230598.1"/>
    <property type="molecule type" value="Genomic_DNA"/>
</dbReference>
<feature type="domain" description="Peptidase M13 C-terminal" evidence="10">
    <location>
        <begin position="766"/>
        <end position="863"/>
    </location>
</feature>
<organism evidence="12 13">
    <name type="scientific">Bursaphelenchus xylophilus</name>
    <name type="common">Pinewood nematode worm</name>
    <name type="synonym">Aphelenchoides xylophilus</name>
    <dbReference type="NCBI Taxonomy" id="6326"/>
    <lineage>
        <taxon>Eukaryota</taxon>
        <taxon>Metazoa</taxon>
        <taxon>Ecdysozoa</taxon>
        <taxon>Nematoda</taxon>
        <taxon>Chromadorea</taxon>
        <taxon>Rhabditida</taxon>
        <taxon>Tylenchina</taxon>
        <taxon>Tylenchomorpha</taxon>
        <taxon>Aphelenchoidea</taxon>
        <taxon>Aphelenchoididae</taxon>
        <taxon>Bursaphelenchus</taxon>
    </lineage>
</organism>
<comment type="caution">
    <text evidence="12">The sequence shown here is derived from an EMBL/GenBank/DDBJ whole genome shotgun (WGS) entry which is preliminary data.</text>
</comment>
<feature type="domain" description="Peptidase M13 N-terminal" evidence="11">
    <location>
        <begin position="163"/>
        <end position="578"/>
    </location>
</feature>
<reference evidence="12" key="1">
    <citation type="submission" date="2020-09" db="EMBL/GenBank/DDBJ databases">
        <authorList>
            <person name="Kikuchi T."/>
        </authorList>
    </citation>
    <scope>NUCLEOTIDE SEQUENCE</scope>
    <source>
        <strain evidence="12">Ka4C1</strain>
    </source>
</reference>
<evidence type="ECO:0000256" key="8">
    <source>
        <dbReference type="SAM" id="MobiDB-lite"/>
    </source>
</evidence>
<evidence type="ECO:0000313" key="13">
    <source>
        <dbReference type="Proteomes" id="UP000659654"/>
    </source>
</evidence>
<dbReference type="InterPro" id="IPR000718">
    <property type="entry name" value="Peptidase_M13"/>
</dbReference>
<evidence type="ECO:0000313" key="12">
    <source>
        <dbReference type="EMBL" id="CAD5230598.1"/>
    </source>
</evidence>
<dbReference type="Proteomes" id="UP000659654">
    <property type="component" value="Unassembled WGS sequence"/>
</dbReference>
<dbReference type="PANTHER" id="PTHR11733:SF240">
    <property type="entry name" value="GH14155P-RELATED"/>
    <property type="match status" value="1"/>
</dbReference>
<feature type="transmembrane region" description="Helical" evidence="9">
    <location>
        <begin position="56"/>
        <end position="76"/>
    </location>
</feature>
<dbReference type="EMBL" id="CAJFCV020000005">
    <property type="protein sequence ID" value="CAG9121600.1"/>
    <property type="molecule type" value="Genomic_DNA"/>
</dbReference>
<gene>
    <name evidence="12" type="ORF">BXYJ_LOCUS11067</name>
</gene>
<evidence type="ECO:0000256" key="2">
    <source>
        <dbReference type="ARBA" id="ARBA00007357"/>
    </source>
</evidence>
<keyword evidence="9" id="KW-0472">Membrane</keyword>
<sequence length="873" mass="98725">MSEMTPAAWAYLMAAFNGVFAILALSLAVGVYFFVKNTVANEMSKMSNILPGAMESLTYAEIPIQVVALICGYMNISLDEMAKEYKKDAANRRTIVVQTFRKDPVTTAFIESFQSKFVQYGYVGEDLITGKQRDVGVSRNPTPQGLAEFARILNSTMNLSLSPCNDFYNYVCGKENYTTMSEIVKERFRKLKIGLEKTATNPVLSKLNGLIDKCVNKSQDTDDYNGVNFLQTHCKKLADILGAEFPIIHNRPVEKPTKQQLTAAMYFFSTIDKKSLITAEVDYSNGKETDPPKTIAFRAPSIVDPIFYYYYRTWNEEQVKSLFFALMQAFVRVKQIARTEEDVQKDIKDITNYEKYIVDHFMPDPQLAHSNDLRAQLMTAQEANNQVGLIDFPEFLKAFVKDEADEIKTHVLSADFKIRVDAVESTAALSKFLESDAIDGRTIINHLYFYLLRHYLERFTSTQRLGDAPNETSAFDTVDDFVSSPSQSSDNIEERANCVMRIISTSKAHYLTPLVERAYLEGALPTAEERNRKVQYVAEIVENLFKAFRTQLEEVDWTINSKNLAYEKLANMRSTLVYAENIFNDTYLSEKFASYQLDPTLTYAEEEDRLALLIFKQNKRELLKPKTRDTMAYPTYVVNAANLFNENKIEILNAFLDVPLFDMDFPASAVYGGVGSSVGHEIIHGFDSDGIHYDKNGDANEWMDEETRQKFGIMARCVVDQFNKFITSHNTSNNGEATQGENIADSGGKNSSYSGGPDPVTKNVPFGILASYRTYKAYAAAAELNPPLPFAELQSLTNDQIFFISYARFFCQKPPLDIPNLSIDMHAEGKLRVLGTLQNTPEFKEAFKCNVGDLYAPKEHCNVYRKAPTDKPC</sequence>
<evidence type="ECO:0000256" key="4">
    <source>
        <dbReference type="ARBA" id="ARBA00022723"/>
    </source>
</evidence>
<evidence type="ECO:0000259" key="10">
    <source>
        <dbReference type="Pfam" id="PF01431"/>
    </source>
</evidence>
<comment type="cofactor">
    <cofactor evidence="1">
        <name>Zn(2+)</name>
        <dbReference type="ChEBI" id="CHEBI:29105"/>
    </cofactor>
</comment>
<evidence type="ECO:0000256" key="7">
    <source>
        <dbReference type="ARBA" id="ARBA00023049"/>
    </source>
</evidence>
<keyword evidence="7" id="KW-0482">Metalloprotease</keyword>
<dbReference type="AlphaFoldDB" id="A0A7I8XN05"/>
<dbReference type="GO" id="GO:0004222">
    <property type="term" value="F:metalloendopeptidase activity"/>
    <property type="evidence" value="ECO:0007669"/>
    <property type="project" value="InterPro"/>
</dbReference>
<evidence type="ECO:0000256" key="1">
    <source>
        <dbReference type="ARBA" id="ARBA00001947"/>
    </source>
</evidence>